<comment type="caution">
    <text evidence="1">The sequence shown here is derived from an EMBL/GenBank/DDBJ whole genome shotgun (WGS) entry which is preliminary data.</text>
</comment>
<name>A0A1D1UL96_RAMVA</name>
<keyword evidence="2" id="KW-1185">Reference proteome</keyword>
<dbReference type="AlphaFoldDB" id="A0A1D1UL96"/>
<proteinExistence type="predicted"/>
<accession>A0A1D1UL96</accession>
<dbReference type="Proteomes" id="UP000186922">
    <property type="component" value="Unassembled WGS sequence"/>
</dbReference>
<protein>
    <submittedName>
        <fullName evidence="1">Uncharacterized protein</fullName>
    </submittedName>
</protein>
<evidence type="ECO:0000313" key="1">
    <source>
        <dbReference type="EMBL" id="GAU89175.1"/>
    </source>
</evidence>
<gene>
    <name evidence="1" type="primary">RvY_01756-1</name>
    <name evidence="1" type="synonym">RvY_01756.1</name>
    <name evidence="1" type="ORF">RvY_01756</name>
</gene>
<sequence>MQRLTSDKEALHCPYMSIFTLSARLPMNPHTMADNRSKMYLAISVSTATRNESSATEPAAVTRRP</sequence>
<organism evidence="1 2">
    <name type="scientific">Ramazzottius varieornatus</name>
    <name type="common">Water bear</name>
    <name type="synonym">Tardigrade</name>
    <dbReference type="NCBI Taxonomy" id="947166"/>
    <lineage>
        <taxon>Eukaryota</taxon>
        <taxon>Metazoa</taxon>
        <taxon>Ecdysozoa</taxon>
        <taxon>Tardigrada</taxon>
        <taxon>Eutardigrada</taxon>
        <taxon>Parachela</taxon>
        <taxon>Hypsibioidea</taxon>
        <taxon>Ramazzottiidae</taxon>
        <taxon>Ramazzottius</taxon>
    </lineage>
</organism>
<reference evidence="1 2" key="1">
    <citation type="journal article" date="2016" name="Nat. Commun.">
        <title>Extremotolerant tardigrade genome and improved radiotolerance of human cultured cells by tardigrade-unique protein.</title>
        <authorList>
            <person name="Hashimoto T."/>
            <person name="Horikawa D.D."/>
            <person name="Saito Y."/>
            <person name="Kuwahara H."/>
            <person name="Kozuka-Hata H."/>
            <person name="Shin-I T."/>
            <person name="Minakuchi Y."/>
            <person name="Ohishi K."/>
            <person name="Motoyama A."/>
            <person name="Aizu T."/>
            <person name="Enomoto A."/>
            <person name="Kondo K."/>
            <person name="Tanaka S."/>
            <person name="Hara Y."/>
            <person name="Koshikawa S."/>
            <person name="Sagara H."/>
            <person name="Miura T."/>
            <person name="Yokobori S."/>
            <person name="Miyagawa K."/>
            <person name="Suzuki Y."/>
            <person name="Kubo T."/>
            <person name="Oyama M."/>
            <person name="Kohara Y."/>
            <person name="Fujiyama A."/>
            <person name="Arakawa K."/>
            <person name="Katayama T."/>
            <person name="Toyoda A."/>
            <person name="Kunieda T."/>
        </authorList>
    </citation>
    <scope>NUCLEOTIDE SEQUENCE [LARGE SCALE GENOMIC DNA]</scope>
    <source>
        <strain evidence="1 2">YOKOZUNA-1</strain>
    </source>
</reference>
<dbReference type="EMBL" id="BDGG01000001">
    <property type="protein sequence ID" value="GAU89175.1"/>
    <property type="molecule type" value="Genomic_DNA"/>
</dbReference>
<evidence type="ECO:0000313" key="2">
    <source>
        <dbReference type="Proteomes" id="UP000186922"/>
    </source>
</evidence>